<evidence type="ECO:0000313" key="3">
    <source>
        <dbReference type="EMBL" id="TWH75752.1"/>
    </source>
</evidence>
<evidence type="ECO:0000259" key="1">
    <source>
        <dbReference type="SMART" id="SM00897"/>
    </source>
</evidence>
<dbReference type="InterPro" id="IPR019494">
    <property type="entry name" value="FIST_C"/>
</dbReference>
<accession>A0A562IXY6</accession>
<sequence length="387" mass="38847">MSTLQHGTGLSSDPDATVAGRSAAAAAVAGLPAGDPALVLVYASVRYDLTELLAAIRAVTGDAPLVGSTSCGHFAGAQVAGPGTGVVVLALAGGDYRFGVGWAEGMSSRPTEVGAEVVRTARAASGDHDLPYAALLLLTDGLVGGQQSVVAGAHRAAGASVPIVGGAAGDDWRLTSTSVLVDDTARTDGAVGVWIASPRPLRVATAHGWTPMGPPQLVTRAEQAVIHEIGGEPAAAVYAAAVDRDGALPRGLSEAVVESSYALGVLEPDGSHLVRAVYTAESGDLTSFEPVPTFAAVQVMSAERDVLLAVVDDVAAGALATGAERVLLTFDCAARQTILGDGIVEEVARLQTAAGDATAFGFYTYGEFARSRGAGGVHNATLTALAL</sequence>
<evidence type="ECO:0000259" key="2">
    <source>
        <dbReference type="SMART" id="SM01204"/>
    </source>
</evidence>
<dbReference type="InterPro" id="IPR013702">
    <property type="entry name" value="FIST_domain_N"/>
</dbReference>
<keyword evidence="4" id="KW-1185">Reference proteome</keyword>
<dbReference type="RefSeq" id="WP_153358065.1">
    <property type="nucleotide sequence ID" value="NZ_JABGDC010000002.1"/>
</dbReference>
<dbReference type="PANTHER" id="PTHR40252">
    <property type="entry name" value="BLR0328 PROTEIN"/>
    <property type="match status" value="1"/>
</dbReference>
<dbReference type="SMART" id="SM01204">
    <property type="entry name" value="FIST_C"/>
    <property type="match status" value="1"/>
</dbReference>
<reference evidence="3 4" key="1">
    <citation type="submission" date="2019-07" db="EMBL/GenBank/DDBJ databases">
        <title>R&amp;d 2014.</title>
        <authorList>
            <person name="Klenk H.-P."/>
        </authorList>
    </citation>
    <scope>NUCLEOTIDE SEQUENCE [LARGE SCALE GENOMIC DNA]</scope>
    <source>
        <strain evidence="3 4">DSM 45764</strain>
    </source>
</reference>
<organism evidence="3 4">
    <name type="scientific">Modestobacter roseus</name>
    <dbReference type="NCBI Taxonomy" id="1181884"/>
    <lineage>
        <taxon>Bacteria</taxon>
        <taxon>Bacillati</taxon>
        <taxon>Actinomycetota</taxon>
        <taxon>Actinomycetes</taxon>
        <taxon>Geodermatophilales</taxon>
        <taxon>Geodermatophilaceae</taxon>
        <taxon>Modestobacter</taxon>
    </lineage>
</organism>
<name>A0A562IXY6_9ACTN</name>
<dbReference type="SMART" id="SM00897">
    <property type="entry name" value="FIST"/>
    <property type="match status" value="1"/>
</dbReference>
<dbReference type="Proteomes" id="UP000321490">
    <property type="component" value="Unassembled WGS sequence"/>
</dbReference>
<evidence type="ECO:0008006" key="5">
    <source>
        <dbReference type="Google" id="ProtNLM"/>
    </source>
</evidence>
<proteinExistence type="predicted"/>
<dbReference type="EMBL" id="VLKF01000001">
    <property type="protein sequence ID" value="TWH75752.1"/>
    <property type="molecule type" value="Genomic_DNA"/>
</dbReference>
<feature type="domain" description="FIST C-domain" evidence="2">
    <location>
        <begin position="234"/>
        <end position="371"/>
    </location>
</feature>
<protein>
    <recommendedName>
        <fullName evidence="5">FIST-like protein</fullName>
    </recommendedName>
</protein>
<feature type="domain" description="FIST" evidence="1">
    <location>
        <begin position="35"/>
        <end position="233"/>
    </location>
</feature>
<evidence type="ECO:0000313" key="4">
    <source>
        <dbReference type="Proteomes" id="UP000321490"/>
    </source>
</evidence>
<dbReference type="OrthoDB" id="5151042at2"/>
<comment type="caution">
    <text evidence="3">The sequence shown here is derived from an EMBL/GenBank/DDBJ whole genome shotgun (WGS) entry which is preliminary data.</text>
</comment>
<dbReference type="PANTHER" id="PTHR40252:SF2">
    <property type="entry name" value="BLR0328 PROTEIN"/>
    <property type="match status" value="1"/>
</dbReference>
<dbReference type="AlphaFoldDB" id="A0A562IXY6"/>
<dbReference type="Pfam" id="PF08495">
    <property type="entry name" value="FIST"/>
    <property type="match status" value="1"/>
</dbReference>
<gene>
    <name evidence="3" type="ORF">JD78_04317</name>
</gene>
<dbReference type="Pfam" id="PF10442">
    <property type="entry name" value="FIST_C"/>
    <property type="match status" value="1"/>
</dbReference>